<reference evidence="7" key="1">
    <citation type="journal article" date="2020" name="Stud. Mycol.">
        <title>101 Dothideomycetes genomes: a test case for predicting lifestyles and emergence of pathogens.</title>
        <authorList>
            <person name="Haridas S."/>
            <person name="Albert R."/>
            <person name="Binder M."/>
            <person name="Bloem J."/>
            <person name="Labutti K."/>
            <person name="Salamov A."/>
            <person name="Andreopoulos B."/>
            <person name="Baker S."/>
            <person name="Barry K."/>
            <person name="Bills G."/>
            <person name="Bluhm B."/>
            <person name="Cannon C."/>
            <person name="Castanera R."/>
            <person name="Culley D."/>
            <person name="Daum C."/>
            <person name="Ezra D."/>
            <person name="Gonzalez J."/>
            <person name="Henrissat B."/>
            <person name="Kuo A."/>
            <person name="Liang C."/>
            <person name="Lipzen A."/>
            <person name="Lutzoni F."/>
            <person name="Magnuson J."/>
            <person name="Mondo S."/>
            <person name="Nolan M."/>
            <person name="Ohm R."/>
            <person name="Pangilinan J."/>
            <person name="Park H.-J."/>
            <person name="Ramirez L."/>
            <person name="Alfaro M."/>
            <person name="Sun H."/>
            <person name="Tritt A."/>
            <person name="Yoshinaga Y."/>
            <person name="Zwiers L.-H."/>
            <person name="Turgeon B."/>
            <person name="Goodwin S."/>
            <person name="Spatafora J."/>
            <person name="Crous P."/>
            <person name="Grigoriev I."/>
        </authorList>
    </citation>
    <scope>NUCLEOTIDE SEQUENCE</scope>
    <source>
        <strain evidence="7">CBS 161.51</strain>
    </source>
</reference>
<evidence type="ECO:0000313" key="8">
    <source>
        <dbReference type="Proteomes" id="UP000800038"/>
    </source>
</evidence>
<proteinExistence type="predicted"/>
<evidence type="ECO:0000256" key="4">
    <source>
        <dbReference type="PROSITE-ProRule" id="PRU00175"/>
    </source>
</evidence>
<keyword evidence="8" id="KW-1185">Reference proteome</keyword>
<feature type="region of interest" description="Disordered" evidence="5">
    <location>
        <begin position="13"/>
        <end position="74"/>
    </location>
</feature>
<accession>A0A6A5SZM7</accession>
<dbReference type="Pfam" id="PF13445">
    <property type="entry name" value="zf-RING_UBOX"/>
    <property type="match status" value="1"/>
</dbReference>
<keyword evidence="1" id="KW-0479">Metal-binding</keyword>
<feature type="region of interest" description="Disordered" evidence="5">
    <location>
        <begin position="252"/>
        <end position="290"/>
    </location>
</feature>
<evidence type="ECO:0000313" key="7">
    <source>
        <dbReference type="EMBL" id="KAF1945154.1"/>
    </source>
</evidence>
<feature type="region of interest" description="Disordered" evidence="5">
    <location>
        <begin position="136"/>
        <end position="160"/>
    </location>
</feature>
<dbReference type="InterPro" id="IPR001841">
    <property type="entry name" value="Znf_RING"/>
</dbReference>
<gene>
    <name evidence="7" type="ORF">EJ02DRAFT_339113</name>
</gene>
<evidence type="ECO:0000256" key="1">
    <source>
        <dbReference type="ARBA" id="ARBA00022723"/>
    </source>
</evidence>
<dbReference type="InterPro" id="IPR013083">
    <property type="entry name" value="Znf_RING/FYVE/PHD"/>
</dbReference>
<dbReference type="PROSITE" id="PS50089">
    <property type="entry name" value="ZF_RING_2"/>
    <property type="match status" value="1"/>
</dbReference>
<feature type="compositionally biased region" description="Polar residues" evidence="5">
    <location>
        <begin position="13"/>
        <end position="24"/>
    </location>
</feature>
<dbReference type="OrthoDB" id="8062037at2759"/>
<dbReference type="Gene3D" id="3.30.40.10">
    <property type="entry name" value="Zinc/RING finger domain, C3HC4 (zinc finger)"/>
    <property type="match status" value="1"/>
</dbReference>
<organism evidence="7 8">
    <name type="scientific">Clathrospora elynae</name>
    <dbReference type="NCBI Taxonomy" id="706981"/>
    <lineage>
        <taxon>Eukaryota</taxon>
        <taxon>Fungi</taxon>
        <taxon>Dikarya</taxon>
        <taxon>Ascomycota</taxon>
        <taxon>Pezizomycotina</taxon>
        <taxon>Dothideomycetes</taxon>
        <taxon>Pleosporomycetidae</taxon>
        <taxon>Pleosporales</taxon>
        <taxon>Diademaceae</taxon>
        <taxon>Clathrospora</taxon>
    </lineage>
</organism>
<dbReference type="InterPro" id="IPR027370">
    <property type="entry name" value="Znf-RING_euk"/>
</dbReference>
<dbReference type="EMBL" id="ML976011">
    <property type="protein sequence ID" value="KAF1945154.1"/>
    <property type="molecule type" value="Genomic_DNA"/>
</dbReference>
<sequence>MAETDYNAFSWAQLTTGPGSQGSDLSAPLLSPHAPFQQQYPPLYETPYMPISNPSMPQNQNIPDASYSGQPQGRSPYPPIGSYHFYNPPARAYPYMPAQPRPPPAYWNDPLSLRTDLPGLHDAVNTMQGVQPFFSPSTPRHRHEVPTLSNAGPASFPRRRYDPGMNAISAARNSHREDVRAPPGDIPNPLPAFRAQNAGPSHQQHRQPGYQTLHNTEEGPWMAYGTHGHRSDDSISPRTSIRRNYARYSVDLSHSSTSSDAEEAAARTPPPHRARQRPRSSTQRPHFDPNIATLQQMQYLKDSLPRRLPSELSNEASKSCDICQKDYSTTHVQPTEEEEIAVELSCGHSFGEFCIFQWFDTCKTHKNKVTCPMCRKQLIEPSRYRQVMMHAFSRDGQSYADLLTSELRGEFSHM</sequence>
<feature type="region of interest" description="Disordered" evidence="5">
    <location>
        <begin position="194"/>
        <end position="215"/>
    </location>
</feature>
<dbReference type="GO" id="GO:0008270">
    <property type="term" value="F:zinc ion binding"/>
    <property type="evidence" value="ECO:0007669"/>
    <property type="project" value="UniProtKB-KW"/>
</dbReference>
<feature type="compositionally biased region" description="Polar residues" evidence="5">
    <location>
        <begin position="52"/>
        <end position="73"/>
    </location>
</feature>
<dbReference type="SUPFAM" id="SSF57850">
    <property type="entry name" value="RING/U-box"/>
    <property type="match status" value="1"/>
</dbReference>
<protein>
    <recommendedName>
        <fullName evidence="6">RING-type domain-containing protein</fullName>
    </recommendedName>
</protein>
<evidence type="ECO:0000256" key="2">
    <source>
        <dbReference type="ARBA" id="ARBA00022771"/>
    </source>
</evidence>
<keyword evidence="2 4" id="KW-0863">Zinc-finger</keyword>
<evidence type="ECO:0000259" key="6">
    <source>
        <dbReference type="PROSITE" id="PS50089"/>
    </source>
</evidence>
<dbReference type="CDD" id="cd16448">
    <property type="entry name" value="RING-H2"/>
    <property type="match status" value="1"/>
</dbReference>
<name>A0A6A5SZM7_9PLEO</name>
<evidence type="ECO:0000256" key="3">
    <source>
        <dbReference type="ARBA" id="ARBA00022833"/>
    </source>
</evidence>
<dbReference type="AlphaFoldDB" id="A0A6A5SZM7"/>
<dbReference type="Proteomes" id="UP000800038">
    <property type="component" value="Unassembled WGS sequence"/>
</dbReference>
<feature type="domain" description="RING-type" evidence="6">
    <location>
        <begin position="320"/>
        <end position="375"/>
    </location>
</feature>
<keyword evidence="3" id="KW-0862">Zinc</keyword>
<evidence type="ECO:0000256" key="5">
    <source>
        <dbReference type="SAM" id="MobiDB-lite"/>
    </source>
</evidence>